<dbReference type="EnsemblPlants" id="TuG1812G0400000348.01.T01">
    <property type="protein sequence ID" value="TuG1812G0400000348.01.T01.cds467760"/>
    <property type="gene ID" value="TuG1812G0400000348.01"/>
</dbReference>
<accession>A0A8R7Q187</accession>
<evidence type="ECO:0000313" key="2">
    <source>
        <dbReference type="EnsemblPlants" id="TuG1812G0400000348.01.T02.cds467762"/>
    </source>
</evidence>
<name>A0A8R7Q187_TRIUA</name>
<keyword evidence="3" id="KW-1185">Reference proteome</keyword>
<feature type="compositionally biased region" description="Basic residues" evidence="1">
    <location>
        <begin position="26"/>
        <end position="36"/>
    </location>
</feature>
<sequence length="170" mass="17884">QIKKLSHTNLTPTVTPGSRSSSSPPRSRRRCHHPRRPVPAISGRTQHAPKLRPALPSVHIHASRSAPLPAARDSGAPVFLPPSAQVGPLANEQHPAHARAQADEQYGDWPRTETSAGAGAGESVAATDLVTVGSARRSWPAGVAVRRCRPWISVAADGQLLLDAAAAARL</sequence>
<organism evidence="2 3">
    <name type="scientific">Triticum urartu</name>
    <name type="common">Red wild einkorn</name>
    <name type="synonym">Crithodium urartu</name>
    <dbReference type="NCBI Taxonomy" id="4572"/>
    <lineage>
        <taxon>Eukaryota</taxon>
        <taxon>Viridiplantae</taxon>
        <taxon>Streptophyta</taxon>
        <taxon>Embryophyta</taxon>
        <taxon>Tracheophyta</taxon>
        <taxon>Spermatophyta</taxon>
        <taxon>Magnoliopsida</taxon>
        <taxon>Liliopsida</taxon>
        <taxon>Poales</taxon>
        <taxon>Poaceae</taxon>
        <taxon>BOP clade</taxon>
        <taxon>Pooideae</taxon>
        <taxon>Triticodae</taxon>
        <taxon>Triticeae</taxon>
        <taxon>Triticinae</taxon>
        <taxon>Triticum</taxon>
    </lineage>
</organism>
<evidence type="ECO:0000256" key="1">
    <source>
        <dbReference type="SAM" id="MobiDB-lite"/>
    </source>
</evidence>
<reference evidence="2" key="2">
    <citation type="submission" date="2018-03" db="EMBL/GenBank/DDBJ databases">
        <title>The Triticum urartu genome reveals the dynamic nature of wheat genome evolution.</title>
        <authorList>
            <person name="Ling H."/>
            <person name="Ma B."/>
            <person name="Shi X."/>
            <person name="Liu H."/>
            <person name="Dong L."/>
            <person name="Sun H."/>
            <person name="Cao Y."/>
            <person name="Gao Q."/>
            <person name="Zheng S."/>
            <person name="Li Y."/>
            <person name="Yu Y."/>
            <person name="Du H."/>
            <person name="Qi M."/>
            <person name="Li Y."/>
            <person name="Yu H."/>
            <person name="Cui Y."/>
            <person name="Wang N."/>
            <person name="Chen C."/>
            <person name="Wu H."/>
            <person name="Zhao Y."/>
            <person name="Zhang J."/>
            <person name="Li Y."/>
            <person name="Zhou W."/>
            <person name="Zhang B."/>
            <person name="Hu W."/>
            <person name="Eijk M."/>
            <person name="Tang J."/>
            <person name="Witsenboer H."/>
            <person name="Zhao S."/>
            <person name="Li Z."/>
            <person name="Zhang A."/>
            <person name="Wang D."/>
            <person name="Liang C."/>
        </authorList>
    </citation>
    <scope>NUCLEOTIDE SEQUENCE [LARGE SCALE GENOMIC DNA]</scope>
    <source>
        <strain evidence="2">cv. G1812</strain>
    </source>
</reference>
<dbReference type="AlphaFoldDB" id="A0A8R7Q187"/>
<reference evidence="3" key="1">
    <citation type="journal article" date="2013" name="Nature">
        <title>Draft genome of the wheat A-genome progenitor Triticum urartu.</title>
        <authorList>
            <person name="Ling H.Q."/>
            <person name="Zhao S."/>
            <person name="Liu D."/>
            <person name="Wang J."/>
            <person name="Sun H."/>
            <person name="Zhang C."/>
            <person name="Fan H."/>
            <person name="Li D."/>
            <person name="Dong L."/>
            <person name="Tao Y."/>
            <person name="Gao C."/>
            <person name="Wu H."/>
            <person name="Li Y."/>
            <person name="Cui Y."/>
            <person name="Guo X."/>
            <person name="Zheng S."/>
            <person name="Wang B."/>
            <person name="Yu K."/>
            <person name="Liang Q."/>
            <person name="Yang W."/>
            <person name="Lou X."/>
            <person name="Chen J."/>
            <person name="Feng M."/>
            <person name="Jian J."/>
            <person name="Zhang X."/>
            <person name="Luo G."/>
            <person name="Jiang Y."/>
            <person name="Liu J."/>
            <person name="Wang Z."/>
            <person name="Sha Y."/>
            <person name="Zhang B."/>
            <person name="Wu H."/>
            <person name="Tang D."/>
            <person name="Shen Q."/>
            <person name="Xue P."/>
            <person name="Zou S."/>
            <person name="Wang X."/>
            <person name="Liu X."/>
            <person name="Wang F."/>
            <person name="Yang Y."/>
            <person name="An X."/>
            <person name="Dong Z."/>
            <person name="Zhang K."/>
            <person name="Zhang X."/>
            <person name="Luo M.C."/>
            <person name="Dvorak J."/>
            <person name="Tong Y."/>
            <person name="Wang J."/>
            <person name="Yang H."/>
            <person name="Li Z."/>
            <person name="Wang D."/>
            <person name="Zhang A."/>
            <person name="Wang J."/>
        </authorList>
    </citation>
    <scope>NUCLEOTIDE SEQUENCE</scope>
    <source>
        <strain evidence="3">cv. G1812</strain>
    </source>
</reference>
<reference evidence="2" key="3">
    <citation type="submission" date="2022-06" db="UniProtKB">
        <authorList>
            <consortium name="EnsemblPlants"/>
        </authorList>
    </citation>
    <scope>IDENTIFICATION</scope>
</reference>
<dbReference type="Proteomes" id="UP000015106">
    <property type="component" value="Chromosome 4"/>
</dbReference>
<protein>
    <submittedName>
        <fullName evidence="2">Uncharacterized protein</fullName>
    </submittedName>
</protein>
<evidence type="ECO:0000313" key="3">
    <source>
        <dbReference type="Proteomes" id="UP000015106"/>
    </source>
</evidence>
<dbReference type="Gramene" id="TuG1812G0400000348.01.T02">
    <property type="protein sequence ID" value="TuG1812G0400000348.01.T02.cds467762"/>
    <property type="gene ID" value="TuG1812G0400000348.01"/>
</dbReference>
<feature type="compositionally biased region" description="Low complexity" evidence="1">
    <location>
        <begin position="12"/>
        <end position="25"/>
    </location>
</feature>
<dbReference type="Gramene" id="TuG1812G0400000348.01.T01">
    <property type="protein sequence ID" value="TuG1812G0400000348.01.T01.cds467760"/>
    <property type="gene ID" value="TuG1812G0400000348.01"/>
</dbReference>
<proteinExistence type="predicted"/>
<feature type="region of interest" description="Disordered" evidence="1">
    <location>
        <begin position="1"/>
        <end position="103"/>
    </location>
</feature>
<dbReference type="EnsemblPlants" id="TuG1812G0400000348.01.T02">
    <property type="protein sequence ID" value="TuG1812G0400000348.01.T02.cds467762"/>
    <property type="gene ID" value="TuG1812G0400000348.01"/>
</dbReference>